<protein>
    <submittedName>
        <fullName evidence="1">13898_t:CDS:1</fullName>
    </submittedName>
</protein>
<keyword evidence="2" id="KW-1185">Reference proteome</keyword>
<sequence>LVEAAAFAKFAPDQGIPVSAYFSGRIYQYGKDQYYYNGVKIFSYVVILLTLLDAGVYMVHYLFYTGPHKRDIAING</sequence>
<gene>
    <name evidence="1" type="ORF">RPERSI_LOCUS23752</name>
</gene>
<dbReference type="EMBL" id="CAJVQC010074869">
    <property type="protein sequence ID" value="CAG8813370.1"/>
    <property type="molecule type" value="Genomic_DNA"/>
</dbReference>
<proteinExistence type="predicted"/>
<feature type="non-terminal residue" evidence="1">
    <location>
        <position position="76"/>
    </location>
</feature>
<evidence type="ECO:0000313" key="1">
    <source>
        <dbReference type="EMBL" id="CAG8813370.1"/>
    </source>
</evidence>
<accession>A0ACA9RXX0</accession>
<organism evidence="1 2">
    <name type="scientific">Racocetra persica</name>
    <dbReference type="NCBI Taxonomy" id="160502"/>
    <lineage>
        <taxon>Eukaryota</taxon>
        <taxon>Fungi</taxon>
        <taxon>Fungi incertae sedis</taxon>
        <taxon>Mucoromycota</taxon>
        <taxon>Glomeromycotina</taxon>
        <taxon>Glomeromycetes</taxon>
        <taxon>Diversisporales</taxon>
        <taxon>Gigasporaceae</taxon>
        <taxon>Racocetra</taxon>
    </lineage>
</organism>
<evidence type="ECO:0000313" key="2">
    <source>
        <dbReference type="Proteomes" id="UP000789920"/>
    </source>
</evidence>
<name>A0ACA9RXX0_9GLOM</name>
<dbReference type="Proteomes" id="UP000789920">
    <property type="component" value="Unassembled WGS sequence"/>
</dbReference>
<feature type="non-terminal residue" evidence="1">
    <location>
        <position position="1"/>
    </location>
</feature>
<reference evidence="1" key="1">
    <citation type="submission" date="2021-06" db="EMBL/GenBank/DDBJ databases">
        <authorList>
            <person name="Kallberg Y."/>
            <person name="Tangrot J."/>
            <person name="Rosling A."/>
        </authorList>
    </citation>
    <scope>NUCLEOTIDE SEQUENCE</scope>
    <source>
        <strain evidence="1">MA461A</strain>
    </source>
</reference>
<comment type="caution">
    <text evidence="1">The sequence shown here is derived from an EMBL/GenBank/DDBJ whole genome shotgun (WGS) entry which is preliminary data.</text>
</comment>